<dbReference type="Proteomes" id="UP000679992">
    <property type="component" value="Unassembled WGS sequence"/>
</dbReference>
<evidence type="ECO:0000313" key="1">
    <source>
        <dbReference type="EMBL" id="GIP56070.1"/>
    </source>
</evidence>
<proteinExistence type="predicted"/>
<sequence>MTGFTEAIGHFYQMRGSENVVEISLFAQLHEVIVWVISLGLHNIGRIYS</sequence>
<reference evidence="1 2" key="1">
    <citation type="submission" date="2021-03" db="EMBL/GenBank/DDBJ databases">
        <title>Antimicrobial resistance genes in bacteria isolated from Japanese honey, and their potential for conferring macrolide and lincosamide resistance in the American foulbrood pathogen Paenibacillus larvae.</title>
        <authorList>
            <person name="Okamoto M."/>
            <person name="Kumagai M."/>
            <person name="Kanamori H."/>
            <person name="Takamatsu D."/>
        </authorList>
    </citation>
    <scope>NUCLEOTIDE SEQUENCE [LARGE SCALE GENOMIC DNA]</scope>
    <source>
        <strain evidence="1 2">J42TS3</strain>
    </source>
</reference>
<comment type="caution">
    <text evidence="1">The sequence shown here is derived from an EMBL/GenBank/DDBJ whole genome shotgun (WGS) entry which is preliminary data.</text>
</comment>
<name>A0ABQ4MJA8_9BACL</name>
<dbReference type="EMBL" id="BOSL01000029">
    <property type="protein sequence ID" value="GIP56070.1"/>
    <property type="molecule type" value="Genomic_DNA"/>
</dbReference>
<evidence type="ECO:0000313" key="2">
    <source>
        <dbReference type="Proteomes" id="UP000679992"/>
    </source>
</evidence>
<organism evidence="1 2">
    <name type="scientific">Paenibacillus vini</name>
    <dbReference type="NCBI Taxonomy" id="1476024"/>
    <lineage>
        <taxon>Bacteria</taxon>
        <taxon>Bacillati</taxon>
        <taxon>Bacillota</taxon>
        <taxon>Bacilli</taxon>
        <taxon>Bacillales</taxon>
        <taxon>Paenibacillaceae</taxon>
        <taxon>Paenibacillus</taxon>
    </lineage>
</organism>
<keyword evidence="2" id="KW-1185">Reference proteome</keyword>
<gene>
    <name evidence="1" type="ORF">J42TS3_51050</name>
</gene>
<protein>
    <submittedName>
        <fullName evidence="1">Uncharacterized protein</fullName>
    </submittedName>
</protein>
<accession>A0ABQ4MJA8</accession>